<sequence>MAKAYRVLERAFINGRLYEPGEVVELEIDSSGAHLQEIPAKPEPKGKRELPDA</sequence>
<protein>
    <submittedName>
        <fullName evidence="2">Uncharacterized protein</fullName>
    </submittedName>
</protein>
<reference evidence="3" key="1">
    <citation type="submission" date="2016-10" db="EMBL/GenBank/DDBJ databases">
        <authorList>
            <person name="Varghese N."/>
            <person name="Submissions S."/>
        </authorList>
    </citation>
    <scope>NUCLEOTIDE SEQUENCE [LARGE SCALE GENOMIC DNA]</scope>
    <source>
        <strain evidence="3">JCM 18195</strain>
    </source>
</reference>
<accession>A0A1I5YPD0</accession>
<evidence type="ECO:0000313" key="2">
    <source>
        <dbReference type="EMBL" id="SFQ45945.1"/>
    </source>
</evidence>
<dbReference type="Proteomes" id="UP000243084">
    <property type="component" value="Unassembled WGS sequence"/>
</dbReference>
<dbReference type="AlphaFoldDB" id="A0A1I5YPD0"/>
<gene>
    <name evidence="2" type="ORF">SAMN05216229_12316</name>
</gene>
<dbReference type="RefSeq" id="WP_175526694.1">
    <property type="nucleotide sequence ID" value="NZ_FOXM01000023.1"/>
</dbReference>
<feature type="region of interest" description="Disordered" evidence="1">
    <location>
        <begin position="31"/>
        <end position="53"/>
    </location>
</feature>
<proteinExistence type="predicted"/>
<organism evidence="2 3">
    <name type="scientific">Geopseudomonas sagittaria</name>
    <dbReference type="NCBI Taxonomy" id="1135990"/>
    <lineage>
        <taxon>Bacteria</taxon>
        <taxon>Pseudomonadati</taxon>
        <taxon>Pseudomonadota</taxon>
        <taxon>Gammaproteobacteria</taxon>
        <taxon>Pseudomonadales</taxon>
        <taxon>Pseudomonadaceae</taxon>
        <taxon>Geopseudomonas</taxon>
    </lineage>
</organism>
<evidence type="ECO:0000313" key="3">
    <source>
        <dbReference type="Proteomes" id="UP000243084"/>
    </source>
</evidence>
<keyword evidence="3" id="KW-1185">Reference proteome</keyword>
<evidence type="ECO:0000256" key="1">
    <source>
        <dbReference type="SAM" id="MobiDB-lite"/>
    </source>
</evidence>
<feature type="compositionally biased region" description="Basic and acidic residues" evidence="1">
    <location>
        <begin position="40"/>
        <end position="53"/>
    </location>
</feature>
<dbReference type="EMBL" id="FOXM01000023">
    <property type="protein sequence ID" value="SFQ45945.1"/>
    <property type="molecule type" value="Genomic_DNA"/>
</dbReference>
<name>A0A1I5YPD0_9GAMM</name>